<evidence type="ECO:0000313" key="1">
    <source>
        <dbReference type="EMBL" id="KAG5555834.1"/>
    </source>
</evidence>
<protein>
    <submittedName>
        <fullName evidence="1">Uncharacterized protein</fullName>
    </submittedName>
</protein>
<reference evidence="1" key="1">
    <citation type="submission" date="2020-08" db="EMBL/GenBank/DDBJ databases">
        <title>Plant Genome Project.</title>
        <authorList>
            <person name="Zhang R.-G."/>
        </authorList>
    </citation>
    <scope>NUCLEOTIDE SEQUENCE</scope>
    <source>
        <strain evidence="1">WSP0</strain>
        <tissue evidence="1">Leaf</tissue>
    </source>
</reference>
<dbReference type="AlphaFoldDB" id="A0AAV6KUR1"/>
<proteinExistence type="predicted"/>
<gene>
    <name evidence="1" type="ORF">RHGRI_006474</name>
</gene>
<dbReference type="EMBL" id="JACTNZ010000003">
    <property type="protein sequence ID" value="KAG5555834.1"/>
    <property type="molecule type" value="Genomic_DNA"/>
</dbReference>
<name>A0AAV6KUR1_9ERIC</name>
<dbReference type="Proteomes" id="UP000823749">
    <property type="component" value="Chromosome 3"/>
</dbReference>
<sequence length="77" mass="8118">MLSAILPAPMNPNMYVSIGIRIGTETTPAAMAAAPSLSLCIGHIGTFSLGRRRIPIAFIPVQWRPEIMAVILAGCGL</sequence>
<accession>A0AAV6KUR1</accession>
<keyword evidence="2" id="KW-1185">Reference proteome</keyword>
<comment type="caution">
    <text evidence="1">The sequence shown here is derived from an EMBL/GenBank/DDBJ whole genome shotgun (WGS) entry which is preliminary data.</text>
</comment>
<organism evidence="1 2">
    <name type="scientific">Rhododendron griersonianum</name>
    <dbReference type="NCBI Taxonomy" id="479676"/>
    <lineage>
        <taxon>Eukaryota</taxon>
        <taxon>Viridiplantae</taxon>
        <taxon>Streptophyta</taxon>
        <taxon>Embryophyta</taxon>
        <taxon>Tracheophyta</taxon>
        <taxon>Spermatophyta</taxon>
        <taxon>Magnoliopsida</taxon>
        <taxon>eudicotyledons</taxon>
        <taxon>Gunneridae</taxon>
        <taxon>Pentapetalae</taxon>
        <taxon>asterids</taxon>
        <taxon>Ericales</taxon>
        <taxon>Ericaceae</taxon>
        <taxon>Ericoideae</taxon>
        <taxon>Rhodoreae</taxon>
        <taxon>Rhododendron</taxon>
    </lineage>
</organism>
<evidence type="ECO:0000313" key="2">
    <source>
        <dbReference type="Proteomes" id="UP000823749"/>
    </source>
</evidence>